<evidence type="ECO:0000313" key="2">
    <source>
        <dbReference type="Proteomes" id="UP000799437"/>
    </source>
</evidence>
<dbReference type="GeneID" id="54488493"/>
<reference evidence="1" key="1">
    <citation type="journal article" date="2020" name="Stud. Mycol.">
        <title>101 Dothideomycetes genomes: a test case for predicting lifestyles and emergence of pathogens.</title>
        <authorList>
            <person name="Haridas S."/>
            <person name="Albert R."/>
            <person name="Binder M."/>
            <person name="Bloem J."/>
            <person name="Labutti K."/>
            <person name="Salamov A."/>
            <person name="Andreopoulos B."/>
            <person name="Baker S."/>
            <person name="Barry K."/>
            <person name="Bills G."/>
            <person name="Bluhm B."/>
            <person name="Cannon C."/>
            <person name="Castanera R."/>
            <person name="Culley D."/>
            <person name="Daum C."/>
            <person name="Ezra D."/>
            <person name="Gonzalez J."/>
            <person name="Henrissat B."/>
            <person name="Kuo A."/>
            <person name="Liang C."/>
            <person name="Lipzen A."/>
            <person name="Lutzoni F."/>
            <person name="Magnuson J."/>
            <person name="Mondo S."/>
            <person name="Nolan M."/>
            <person name="Ohm R."/>
            <person name="Pangilinan J."/>
            <person name="Park H.-J."/>
            <person name="Ramirez L."/>
            <person name="Alfaro M."/>
            <person name="Sun H."/>
            <person name="Tritt A."/>
            <person name="Yoshinaga Y."/>
            <person name="Zwiers L.-H."/>
            <person name="Turgeon B."/>
            <person name="Goodwin S."/>
            <person name="Spatafora J."/>
            <person name="Crous P."/>
            <person name="Grigoriev I."/>
        </authorList>
    </citation>
    <scope>NUCLEOTIDE SEQUENCE</scope>
    <source>
        <strain evidence="1">CBS 121739</strain>
    </source>
</reference>
<gene>
    <name evidence="1" type="ORF">EJ05DRAFT_503544</name>
</gene>
<dbReference type="EMBL" id="ML996578">
    <property type="protein sequence ID" value="KAF2755239.1"/>
    <property type="molecule type" value="Genomic_DNA"/>
</dbReference>
<accession>A0A6A6VZD4</accession>
<dbReference type="Proteomes" id="UP000799437">
    <property type="component" value="Unassembled WGS sequence"/>
</dbReference>
<proteinExistence type="predicted"/>
<evidence type="ECO:0000313" key="1">
    <source>
        <dbReference type="EMBL" id="KAF2755239.1"/>
    </source>
</evidence>
<organism evidence="1 2">
    <name type="scientific">Pseudovirgaria hyperparasitica</name>
    <dbReference type="NCBI Taxonomy" id="470096"/>
    <lineage>
        <taxon>Eukaryota</taxon>
        <taxon>Fungi</taxon>
        <taxon>Dikarya</taxon>
        <taxon>Ascomycota</taxon>
        <taxon>Pezizomycotina</taxon>
        <taxon>Dothideomycetes</taxon>
        <taxon>Dothideomycetes incertae sedis</taxon>
        <taxon>Acrospermales</taxon>
        <taxon>Acrospermaceae</taxon>
        <taxon>Pseudovirgaria</taxon>
    </lineage>
</organism>
<protein>
    <submittedName>
        <fullName evidence="1">Uncharacterized protein</fullName>
    </submittedName>
</protein>
<keyword evidence="2" id="KW-1185">Reference proteome</keyword>
<dbReference type="AlphaFoldDB" id="A0A6A6VZD4"/>
<dbReference type="RefSeq" id="XP_033597690.1">
    <property type="nucleotide sequence ID" value="XM_033747439.1"/>
</dbReference>
<name>A0A6A6VZD4_9PEZI</name>
<sequence>MVGGKVESSLTALLEMDAPSVQKTFHKNHYPRHYLLVICNLPPPPPPPIPIPPTQPRRNAHWLPPLLPPFPVIRDCAAYLVPTAIA</sequence>